<protein>
    <submittedName>
        <fullName evidence="7 8">Protein CHROMATIN REMODELING 4-like</fullName>
    </submittedName>
</protein>
<feature type="region of interest" description="Disordered" evidence="4">
    <location>
        <begin position="1056"/>
        <end position="1080"/>
    </location>
</feature>
<keyword evidence="3" id="KW-0862">Zinc</keyword>
<evidence type="ECO:0000313" key="7">
    <source>
        <dbReference type="RefSeq" id="XP_010264052.1"/>
    </source>
</evidence>
<dbReference type="GeneID" id="104602158"/>
<keyword evidence="2" id="KW-0863">Zinc-finger</keyword>
<dbReference type="OMA" id="PKLHFSE"/>
<evidence type="ECO:0000313" key="8">
    <source>
        <dbReference type="RefSeq" id="XP_010264053.1"/>
    </source>
</evidence>
<evidence type="ECO:0000256" key="1">
    <source>
        <dbReference type="ARBA" id="ARBA00022723"/>
    </source>
</evidence>
<dbReference type="Gene3D" id="1.10.10.60">
    <property type="entry name" value="Homeodomain-like"/>
    <property type="match status" value="1"/>
</dbReference>
<keyword evidence="1" id="KW-0479">Metal-binding</keyword>
<dbReference type="KEGG" id="nnu:104602158"/>
<evidence type="ECO:0000259" key="5">
    <source>
        <dbReference type="PROSITE" id="PS50090"/>
    </source>
</evidence>
<keyword evidence="6" id="KW-1185">Reference proteome</keyword>
<feature type="region of interest" description="Disordered" evidence="4">
    <location>
        <begin position="338"/>
        <end position="371"/>
    </location>
</feature>
<dbReference type="CDD" id="cd11660">
    <property type="entry name" value="SANT_TRF"/>
    <property type="match status" value="1"/>
</dbReference>
<evidence type="ECO:0000256" key="3">
    <source>
        <dbReference type="ARBA" id="ARBA00022833"/>
    </source>
</evidence>
<dbReference type="GO" id="GO:0140658">
    <property type="term" value="F:ATP-dependent chromatin remodeler activity"/>
    <property type="evidence" value="ECO:0000318"/>
    <property type="project" value="GO_Central"/>
</dbReference>
<dbReference type="GO" id="GO:0008270">
    <property type="term" value="F:zinc ion binding"/>
    <property type="evidence" value="ECO:0007669"/>
    <property type="project" value="UniProtKB-KW"/>
</dbReference>
<feature type="domain" description="Myb-like" evidence="5">
    <location>
        <begin position="680"/>
        <end position="731"/>
    </location>
</feature>
<evidence type="ECO:0000256" key="2">
    <source>
        <dbReference type="ARBA" id="ARBA00022771"/>
    </source>
</evidence>
<dbReference type="Gene3D" id="3.30.40.10">
    <property type="entry name" value="Zinc/RING finger domain, C3HC4 (zinc finger)"/>
    <property type="match status" value="1"/>
</dbReference>
<dbReference type="eggNOG" id="KOG0383">
    <property type="taxonomic scope" value="Eukaryota"/>
</dbReference>
<proteinExistence type="predicted"/>
<dbReference type="InterPro" id="IPR011011">
    <property type="entry name" value="Znf_FYVE_PHD"/>
</dbReference>
<dbReference type="InterPro" id="IPR013083">
    <property type="entry name" value="Znf_RING/FYVE/PHD"/>
</dbReference>
<dbReference type="GO" id="GO:0005634">
    <property type="term" value="C:nucleus"/>
    <property type="evidence" value="ECO:0000318"/>
    <property type="project" value="GO_Central"/>
</dbReference>
<dbReference type="SUPFAM" id="SSF57903">
    <property type="entry name" value="FYVE/PHD zinc finger"/>
    <property type="match status" value="1"/>
</dbReference>
<dbReference type="STRING" id="4432.A0A1U8AMT3"/>
<dbReference type="GO" id="GO:0003682">
    <property type="term" value="F:chromatin binding"/>
    <property type="evidence" value="ECO:0000318"/>
    <property type="project" value="GO_Central"/>
</dbReference>
<feature type="region of interest" description="Disordered" evidence="4">
    <location>
        <begin position="849"/>
        <end position="868"/>
    </location>
</feature>
<accession>A0A1U8AMT3</accession>
<dbReference type="SUPFAM" id="SSF46689">
    <property type="entry name" value="Homeodomain-like"/>
    <property type="match status" value="1"/>
</dbReference>
<dbReference type="PANTHER" id="PTHR24102:SF6">
    <property type="entry name" value="PHD FINGER PROTEIN 21A"/>
    <property type="match status" value="1"/>
</dbReference>
<sequence>MVNSKVVKTYVRKRTLSRTVPTHGIQCSSSTSNFQNDNFSGGINQHVESSKKHLPENEKGDAELCTKSSDDGGNLLHCGICLRHYHLQCNEPPTEHIAHKKWLCSACAKQENSGKILQHEVLVSGKKRERKCIKGSGERPIILHSHKVLPKRNAGEDASVKKTSGSLLKDTSAGSTFNYIDKSSCSSMFSGSVHKTAYTKVSSDTNVVDMETEIKITSVCVDSMLEKNCSLGCPSVSMLKVVDLESKNFCSNNKPLLCNGELHKEKYSSPLITFSRRAKKKGAVNSIDAPMQSMIEGKTFSENRWCNSTLDISCYYEGSSQKCGLVDWQKALIPSRESPKISHLTPSRGDEGVSSTMHPKIPSDTQEDQPIKCTKTSSKETVVMVRKRKQFDLPKITNTGDKTQIILNDGVNGTVKPVVGLLGDRDTMGQMDPPVSLPGSHDMIGPSCCKTNESASGSSLEFPNCSNNAIYLHKKVTHKGKCLKFLELVDKTVEKRQSSNQTLVGKCTCINRDESGSSYKGYRTTSTLLPIDISSQDHYQQADIDSFPEDNINEMTPVVCIPPEPTDCADFKGKIFPTQSGKDDNQCKQILTKSFLCHPHFLGLSLQSEPATAVDVSEGCSSVSSFPNFILKQRGSIQNLLPQPGSDQSRHKLMLDSSVARGRALKGSMACSSDKLQGYKTAWSEEELDFLWIGVRRHGRDNWEAMLRDSGLHFSTWRVAKNLEEKWDEEQSKLLNGALFQPLRLASQQVTPGTDSGLWTKETLEGNGHGNFYTNSHRIEIPDVLLDETQLSLGDVYSQRDRNIPKRILSNFPISTPSHQSLAEHNCLDRVSSVRSSSRNFLPKIGTKQVKKHSQCQRNQSSSDRKCATYGSDQFPILQQKPIDRTANYGLQNAELLDHGEESKGTSNYSPSSDFPPSGFPPKVSLPHWLKEAVNIPPRPIESPLTSAIPPTKQLSSFLYNDQQQAVLPFSSPDALPFQPKDSQGLKMNRINNKFIGLREPETLPPIACSFLGTRFSHHSSMSSNSLMSEFENQNLNIGADKLNLTCSHLVKTKPDDLVLNDNDASSEETISDDQNGRPQ</sequence>
<dbReference type="PANTHER" id="PTHR24102">
    <property type="entry name" value="PHD FINGER PROTEIN"/>
    <property type="match status" value="1"/>
</dbReference>
<dbReference type="InterPro" id="IPR001005">
    <property type="entry name" value="SANT/Myb"/>
</dbReference>
<reference evidence="7 8" key="1">
    <citation type="submission" date="2025-04" db="UniProtKB">
        <authorList>
            <consortium name="RefSeq"/>
        </authorList>
    </citation>
    <scope>IDENTIFICATION</scope>
</reference>
<dbReference type="Pfam" id="PF00628">
    <property type="entry name" value="PHD"/>
    <property type="match status" value="1"/>
</dbReference>
<dbReference type="GO" id="GO:0000785">
    <property type="term" value="C:chromatin"/>
    <property type="evidence" value="ECO:0000318"/>
    <property type="project" value="GO_Central"/>
</dbReference>
<dbReference type="GO" id="GO:0016887">
    <property type="term" value="F:ATP hydrolysis activity"/>
    <property type="evidence" value="ECO:0000318"/>
    <property type="project" value="GO_Central"/>
</dbReference>
<name>A0A1U8AMT3_NELNU</name>
<gene>
    <name evidence="7 8" type="primary">LOC104602158</name>
</gene>
<dbReference type="GO" id="GO:0003677">
    <property type="term" value="F:DNA binding"/>
    <property type="evidence" value="ECO:0000318"/>
    <property type="project" value="GO_Central"/>
</dbReference>
<dbReference type="OrthoDB" id="608866at2759"/>
<evidence type="ECO:0000313" key="6">
    <source>
        <dbReference type="Proteomes" id="UP000189703"/>
    </source>
</evidence>
<dbReference type="InterPro" id="IPR009057">
    <property type="entry name" value="Homeodomain-like_sf"/>
</dbReference>
<dbReference type="RefSeq" id="XP_010264053.1">
    <property type="nucleotide sequence ID" value="XM_010265751.2"/>
</dbReference>
<dbReference type="RefSeq" id="XP_010264052.1">
    <property type="nucleotide sequence ID" value="XM_010265750.2"/>
</dbReference>
<dbReference type="AlphaFoldDB" id="A0A1U8AMT3"/>
<organism evidence="6 7">
    <name type="scientific">Nelumbo nucifera</name>
    <name type="common">Sacred lotus</name>
    <dbReference type="NCBI Taxonomy" id="4432"/>
    <lineage>
        <taxon>Eukaryota</taxon>
        <taxon>Viridiplantae</taxon>
        <taxon>Streptophyta</taxon>
        <taxon>Embryophyta</taxon>
        <taxon>Tracheophyta</taxon>
        <taxon>Spermatophyta</taxon>
        <taxon>Magnoliopsida</taxon>
        <taxon>Proteales</taxon>
        <taxon>Nelumbonaceae</taxon>
        <taxon>Nelumbo</taxon>
    </lineage>
</organism>
<dbReference type="Proteomes" id="UP000189703">
    <property type="component" value="Unplaced"/>
</dbReference>
<dbReference type="InterPro" id="IPR019787">
    <property type="entry name" value="Znf_PHD-finger"/>
</dbReference>
<dbReference type="PROSITE" id="PS50090">
    <property type="entry name" value="MYB_LIKE"/>
    <property type="match status" value="1"/>
</dbReference>
<dbReference type="GO" id="GO:0034728">
    <property type="term" value="P:nucleosome organization"/>
    <property type="evidence" value="ECO:0000318"/>
    <property type="project" value="GO_Central"/>
</dbReference>
<dbReference type="GO" id="GO:0042393">
    <property type="term" value="F:histone binding"/>
    <property type="evidence" value="ECO:0000318"/>
    <property type="project" value="GO_Central"/>
</dbReference>
<evidence type="ECO:0000256" key="4">
    <source>
        <dbReference type="SAM" id="MobiDB-lite"/>
    </source>
</evidence>